<comment type="caution">
    <text evidence="7">The sequence shown here is derived from an EMBL/GenBank/DDBJ whole genome shotgun (WGS) entry which is preliminary data.</text>
</comment>
<feature type="transmembrane region" description="Helical" evidence="4">
    <location>
        <begin position="25"/>
        <end position="44"/>
    </location>
</feature>
<keyword evidence="4" id="KW-1133">Transmembrane helix</keyword>
<dbReference type="Proteomes" id="UP001154282">
    <property type="component" value="Unassembled WGS sequence"/>
</dbReference>
<evidence type="ECO:0000259" key="6">
    <source>
        <dbReference type="PROSITE" id="PS51207"/>
    </source>
</evidence>
<dbReference type="SMART" id="SM00313">
    <property type="entry name" value="PXA"/>
    <property type="match status" value="1"/>
</dbReference>
<dbReference type="InterPro" id="IPR001683">
    <property type="entry name" value="PX_dom"/>
</dbReference>
<feature type="region of interest" description="Disordered" evidence="3">
    <location>
        <begin position="551"/>
        <end position="640"/>
    </location>
</feature>
<dbReference type="Gene3D" id="3.30.1520.10">
    <property type="entry name" value="Phox-like domain"/>
    <property type="match status" value="1"/>
</dbReference>
<feature type="domain" description="PXA" evidence="6">
    <location>
        <begin position="141"/>
        <end position="324"/>
    </location>
</feature>
<gene>
    <name evidence="7" type="ORF">LITE_LOCUS19370</name>
</gene>
<dbReference type="SUPFAM" id="SSF64268">
    <property type="entry name" value="PX domain"/>
    <property type="match status" value="1"/>
</dbReference>
<feature type="compositionally biased region" description="Basic and acidic residues" evidence="3">
    <location>
        <begin position="478"/>
        <end position="489"/>
    </location>
</feature>
<dbReference type="Pfam" id="PF00787">
    <property type="entry name" value="PX"/>
    <property type="match status" value="1"/>
</dbReference>
<keyword evidence="4" id="KW-0472">Membrane</keyword>
<evidence type="ECO:0000256" key="1">
    <source>
        <dbReference type="ARBA" id="ARBA00004496"/>
    </source>
</evidence>
<evidence type="ECO:0000313" key="8">
    <source>
        <dbReference type="Proteomes" id="UP001154282"/>
    </source>
</evidence>
<dbReference type="EMBL" id="CAMGYJ010000005">
    <property type="protein sequence ID" value="CAI0423045.1"/>
    <property type="molecule type" value="Genomic_DNA"/>
</dbReference>
<reference evidence="7" key="1">
    <citation type="submission" date="2022-08" db="EMBL/GenBank/DDBJ databases">
        <authorList>
            <person name="Gutierrez-Valencia J."/>
        </authorList>
    </citation>
    <scope>NUCLEOTIDE SEQUENCE</scope>
</reference>
<dbReference type="SMART" id="SM00312">
    <property type="entry name" value="PX"/>
    <property type="match status" value="1"/>
</dbReference>
<dbReference type="AlphaFoldDB" id="A0AAV0KNT3"/>
<evidence type="ECO:0000259" key="5">
    <source>
        <dbReference type="PROSITE" id="PS50195"/>
    </source>
</evidence>
<dbReference type="InterPro" id="IPR013937">
    <property type="entry name" value="Sorting_nexin_C"/>
</dbReference>
<dbReference type="InterPro" id="IPR003114">
    <property type="entry name" value="Phox_assoc"/>
</dbReference>
<dbReference type="InterPro" id="IPR036871">
    <property type="entry name" value="PX_dom_sf"/>
</dbReference>
<keyword evidence="8" id="KW-1185">Reference proteome</keyword>
<dbReference type="InterPro" id="IPR051837">
    <property type="entry name" value="SortingNexin/PXDomain-PKLike"/>
</dbReference>
<evidence type="ECO:0000313" key="7">
    <source>
        <dbReference type="EMBL" id="CAI0423045.1"/>
    </source>
</evidence>
<dbReference type="Pfam" id="PF02194">
    <property type="entry name" value="PXA"/>
    <property type="match status" value="1"/>
</dbReference>
<feature type="region of interest" description="Disordered" evidence="3">
    <location>
        <begin position="112"/>
        <end position="132"/>
    </location>
</feature>
<evidence type="ECO:0000256" key="3">
    <source>
        <dbReference type="SAM" id="MobiDB-lite"/>
    </source>
</evidence>
<dbReference type="GO" id="GO:0035091">
    <property type="term" value="F:phosphatidylinositol binding"/>
    <property type="evidence" value="ECO:0007669"/>
    <property type="project" value="InterPro"/>
</dbReference>
<dbReference type="GO" id="GO:0005768">
    <property type="term" value="C:endosome"/>
    <property type="evidence" value="ECO:0007669"/>
    <property type="project" value="UniProtKB-ARBA"/>
</dbReference>
<sequence>MSSQQQQQQRQAIVKDLVEEAKKRIVILAICVVGLSYLMSRLSLRLRHYGSMLCILDFVSLLLVPTVSFFFSVTSSSVWVNLPAATFLIIILRYFVLDLEMRRKSATYVSKSLQSNTSPQDRPHGSSRIVQKSQWRKKVNSPVVEDAINNFMRHIVSEWVTDLWYGRLTPDQEGPEELVVIMNGVLGELSARLRDINLLDLLTRDLINLICTHLVLFRASQAKIAQKQPNFLSIEQRDRELKQVLAAENKLHPALFSPEAEHKVLQHLMEGLISFTFRPDDLKCSFFRYLARELLACAVMRPVLNLATPRFINERIEIFVASKANRGVALAEEASLSKPNETNDHSPRFLDPTGTGVELVPLKTDNSRSRDDTPETDNGNSIHISKDPLLSIDTRSTRSWSSLPLHPQVNNQGDSQLNHSGGQWSDMLDVVSQRKTKALAPENIENMWTKGRNYNKNGGGNGVIEQIPQKSSSTKSVVVDDPRNQSKLQEKDGLTKLDSPLSSNAANSVGFRQSRVDKPINLGSENRSNYSMHASYLEDAAQRMMSEDEVVSDSGSGSTHISEEEEEDDATDVTGLHSPGTKVWDGKSNRNMPVSHIHHPLENPLGHGVKKPSKDKTRHKKLSGLHTVRKRSRSSAQGRHVWQEVERTSFLSGDGQDVLGAKGCTRADDSTDDSEVENWSRLSTGTVGCSSTPSLLHPEIHTPSASAMRAMMLDSFFKLRCEVLGANIVKSDSKTFAVYSISVTDVNGNSWSIKRRFRHFEELHRRLKEYPEYSLHLPPKHFLSTGLDMPVIQERCTLLDKYLKRLLQTPKISGSIEIWDFLSVDSQTYSFSSSFSIVETLSVHLGDKVSESSEKGVNFSGSAIDPFKRKDLLKTEKPVGVAPLRVKESVNNAPSYMQNRLGKDFPKPLENSGSDSDVQSNVSRIRNLGNTAERSESNGLQETAKSLHVDSNIPPEWVPPNLALPLLDLVGVIFQMQESGWIRRKAFWMAKQVLQLGMGDALDDWLIDKIQLLRRGSVIASGIKRVEQILWPDGIFITKHPSRRPPSTVNTSSPKPTPTYSRQPSVLAPPQLSEDQQREAERRAKFVYDLMIENAPTAVIGLVGRKEYEQCVKDVYFFIQSPVCLKQLAYDLIELVLLSAFPEMDYSLRQLHEEKSKFGELKAE</sequence>
<organism evidence="7 8">
    <name type="scientific">Linum tenue</name>
    <dbReference type="NCBI Taxonomy" id="586396"/>
    <lineage>
        <taxon>Eukaryota</taxon>
        <taxon>Viridiplantae</taxon>
        <taxon>Streptophyta</taxon>
        <taxon>Embryophyta</taxon>
        <taxon>Tracheophyta</taxon>
        <taxon>Spermatophyta</taxon>
        <taxon>Magnoliopsida</taxon>
        <taxon>eudicotyledons</taxon>
        <taxon>Gunneridae</taxon>
        <taxon>Pentapetalae</taxon>
        <taxon>rosids</taxon>
        <taxon>fabids</taxon>
        <taxon>Malpighiales</taxon>
        <taxon>Linaceae</taxon>
        <taxon>Linum</taxon>
    </lineage>
</organism>
<dbReference type="Pfam" id="PF08628">
    <property type="entry name" value="Nexin_C"/>
    <property type="match status" value="1"/>
</dbReference>
<name>A0AAV0KNT3_9ROSI</name>
<feature type="compositionally biased region" description="Basic residues" evidence="3">
    <location>
        <begin position="608"/>
        <end position="633"/>
    </location>
</feature>
<feature type="region of interest" description="Disordered" evidence="3">
    <location>
        <begin position="900"/>
        <end position="921"/>
    </location>
</feature>
<accession>A0AAV0KNT3</accession>
<evidence type="ECO:0000256" key="4">
    <source>
        <dbReference type="SAM" id="Phobius"/>
    </source>
</evidence>
<feature type="domain" description="PX" evidence="5">
    <location>
        <begin position="717"/>
        <end position="829"/>
    </location>
</feature>
<feature type="region of interest" description="Disordered" evidence="3">
    <location>
        <begin position="451"/>
        <end position="489"/>
    </location>
</feature>
<feature type="region of interest" description="Disordered" evidence="3">
    <location>
        <begin position="333"/>
        <end position="388"/>
    </location>
</feature>
<feature type="region of interest" description="Disordered" evidence="3">
    <location>
        <begin position="401"/>
        <end position="423"/>
    </location>
</feature>
<proteinExistence type="predicted"/>
<dbReference type="PROSITE" id="PS51207">
    <property type="entry name" value="PXA"/>
    <property type="match status" value="1"/>
</dbReference>
<dbReference type="PROSITE" id="PS50195">
    <property type="entry name" value="PX"/>
    <property type="match status" value="1"/>
</dbReference>
<dbReference type="PANTHER" id="PTHR22999:SF28">
    <property type="entry name" value="PHOX (PX) DOMAIN-CONTAINING PROTEIN"/>
    <property type="match status" value="1"/>
</dbReference>
<protein>
    <submittedName>
        <fullName evidence="7">Uncharacterized protein</fullName>
    </submittedName>
</protein>
<keyword evidence="2" id="KW-0963">Cytoplasm</keyword>
<keyword evidence="4" id="KW-0812">Transmembrane</keyword>
<feature type="transmembrane region" description="Helical" evidence="4">
    <location>
        <begin position="51"/>
        <end position="72"/>
    </location>
</feature>
<comment type="subcellular location">
    <subcellularLocation>
        <location evidence="1">Cytoplasm</location>
    </subcellularLocation>
</comment>
<dbReference type="PANTHER" id="PTHR22999">
    <property type="entry name" value="PX SERINE/THREONINE KINASE PXK"/>
    <property type="match status" value="1"/>
</dbReference>
<feature type="compositionally biased region" description="Polar residues" evidence="3">
    <location>
        <begin position="1045"/>
        <end position="1064"/>
    </location>
</feature>
<feature type="compositionally biased region" description="Polar residues" evidence="3">
    <location>
        <begin position="911"/>
        <end position="921"/>
    </location>
</feature>
<dbReference type="GO" id="GO:0016020">
    <property type="term" value="C:membrane"/>
    <property type="evidence" value="ECO:0007669"/>
    <property type="project" value="UniProtKB-ARBA"/>
</dbReference>
<feature type="region of interest" description="Disordered" evidence="3">
    <location>
        <begin position="1041"/>
        <end position="1076"/>
    </location>
</feature>
<feature type="transmembrane region" description="Helical" evidence="4">
    <location>
        <begin position="78"/>
        <end position="96"/>
    </location>
</feature>
<evidence type="ECO:0000256" key="2">
    <source>
        <dbReference type="ARBA" id="ARBA00022490"/>
    </source>
</evidence>